<keyword evidence="2" id="KW-1133">Transmembrane helix</keyword>
<feature type="compositionally biased region" description="Acidic residues" evidence="1">
    <location>
        <begin position="91"/>
        <end position="100"/>
    </location>
</feature>
<organism evidence="3 4">
    <name type="scientific">Armillaria ostoyae</name>
    <name type="common">Armillaria root rot fungus</name>
    <dbReference type="NCBI Taxonomy" id="47428"/>
    <lineage>
        <taxon>Eukaryota</taxon>
        <taxon>Fungi</taxon>
        <taxon>Dikarya</taxon>
        <taxon>Basidiomycota</taxon>
        <taxon>Agaricomycotina</taxon>
        <taxon>Agaricomycetes</taxon>
        <taxon>Agaricomycetidae</taxon>
        <taxon>Agaricales</taxon>
        <taxon>Marasmiineae</taxon>
        <taxon>Physalacriaceae</taxon>
        <taxon>Armillaria</taxon>
    </lineage>
</organism>
<protein>
    <submittedName>
        <fullName evidence="3">Uncharacterized protein</fullName>
    </submittedName>
</protein>
<feature type="compositionally biased region" description="Pro residues" evidence="1">
    <location>
        <begin position="110"/>
        <end position="123"/>
    </location>
</feature>
<sequence length="421" mass="47245">MRVEQPFGSPRPDQPSGCAATSRGLLPSPPTAVTPICSPNSPLAGVKRYFLHIWRPQEPRITRIPPPPESTRLRQHPVSSNDDYNDSPTVNDDDDDDDNNNNEQCLPWPEMQPGPPTLPPTNPSPLATISVEICDIGAHLLPQDPNERAPTTTTTTANRTATVTAASGAGDNFSVVQDLETAWGEVCWVIRLRGGSTGWQEMSRRRAGPRPGHRRRTTMTTATRFWASMEKLRAQQMHPDSPPYDNSLAHRCPPCRTPIWTFPVPCSHPRDPIHVHPPLFWWGNTNPPFASSNDAPVVVHRHPIPIPRLPPPYPPLRPSHHDDHLTIPVFDIGESSGEVGFSLRPRRRRRQGFGSFPFLFPMRRDPIRPRDLPSNKRYLPQCPLQTSVPIVLTAWILIFLNIYSYSRNIIIHVSMMSIALV</sequence>
<evidence type="ECO:0000256" key="2">
    <source>
        <dbReference type="SAM" id="Phobius"/>
    </source>
</evidence>
<keyword evidence="2" id="KW-0812">Transmembrane</keyword>
<evidence type="ECO:0000256" key="1">
    <source>
        <dbReference type="SAM" id="MobiDB-lite"/>
    </source>
</evidence>
<gene>
    <name evidence="3" type="ORF">ARMOST_17309</name>
</gene>
<evidence type="ECO:0000313" key="3">
    <source>
        <dbReference type="EMBL" id="SJL13860.1"/>
    </source>
</evidence>
<feature type="transmembrane region" description="Helical" evidence="2">
    <location>
        <begin position="387"/>
        <end position="406"/>
    </location>
</feature>
<keyword evidence="2" id="KW-0472">Membrane</keyword>
<feature type="region of interest" description="Disordered" evidence="1">
    <location>
        <begin position="1"/>
        <end position="41"/>
    </location>
</feature>
<dbReference type="EMBL" id="FUEG01000021">
    <property type="protein sequence ID" value="SJL13860.1"/>
    <property type="molecule type" value="Genomic_DNA"/>
</dbReference>
<feature type="region of interest" description="Disordered" evidence="1">
    <location>
        <begin position="59"/>
        <end position="126"/>
    </location>
</feature>
<proteinExistence type="predicted"/>
<name>A0A284RYR7_ARMOS</name>
<evidence type="ECO:0000313" key="4">
    <source>
        <dbReference type="Proteomes" id="UP000219338"/>
    </source>
</evidence>
<dbReference type="AlphaFoldDB" id="A0A284RYR7"/>
<dbReference type="Proteomes" id="UP000219338">
    <property type="component" value="Unassembled WGS sequence"/>
</dbReference>
<keyword evidence="4" id="KW-1185">Reference proteome</keyword>
<reference evidence="4" key="1">
    <citation type="journal article" date="2017" name="Nat. Ecol. Evol.">
        <title>Genome expansion and lineage-specific genetic innovations in the forest pathogenic fungi Armillaria.</title>
        <authorList>
            <person name="Sipos G."/>
            <person name="Prasanna A.N."/>
            <person name="Walter M.C."/>
            <person name="O'Connor E."/>
            <person name="Balint B."/>
            <person name="Krizsan K."/>
            <person name="Kiss B."/>
            <person name="Hess J."/>
            <person name="Varga T."/>
            <person name="Slot J."/>
            <person name="Riley R."/>
            <person name="Boka B."/>
            <person name="Rigling D."/>
            <person name="Barry K."/>
            <person name="Lee J."/>
            <person name="Mihaltcheva S."/>
            <person name="LaButti K."/>
            <person name="Lipzen A."/>
            <person name="Waldron R."/>
            <person name="Moloney N.M."/>
            <person name="Sperisen C."/>
            <person name="Kredics L."/>
            <person name="Vagvoelgyi C."/>
            <person name="Patrignani A."/>
            <person name="Fitzpatrick D."/>
            <person name="Nagy I."/>
            <person name="Doyle S."/>
            <person name="Anderson J.B."/>
            <person name="Grigoriev I.V."/>
            <person name="Gueldener U."/>
            <person name="Muensterkoetter M."/>
            <person name="Nagy L.G."/>
        </authorList>
    </citation>
    <scope>NUCLEOTIDE SEQUENCE [LARGE SCALE GENOMIC DNA]</scope>
    <source>
        <strain evidence="4">C18/9</strain>
    </source>
</reference>
<accession>A0A284RYR7</accession>